<protein>
    <submittedName>
        <fullName evidence="2">Uncharacterized protein</fullName>
    </submittedName>
</protein>
<dbReference type="OrthoDB" id="5389296at2759"/>
<name>A0A9W8WZC8_9PLEO</name>
<evidence type="ECO:0000313" key="2">
    <source>
        <dbReference type="EMBL" id="KAJ4337081.1"/>
    </source>
</evidence>
<dbReference type="Proteomes" id="UP001140562">
    <property type="component" value="Unassembled WGS sequence"/>
</dbReference>
<feature type="region of interest" description="Disordered" evidence="1">
    <location>
        <begin position="156"/>
        <end position="180"/>
    </location>
</feature>
<proteinExistence type="predicted"/>
<evidence type="ECO:0000313" key="3">
    <source>
        <dbReference type="Proteomes" id="UP001140562"/>
    </source>
</evidence>
<feature type="compositionally biased region" description="Low complexity" evidence="1">
    <location>
        <begin position="207"/>
        <end position="241"/>
    </location>
</feature>
<accession>A0A9W8WZC8</accession>
<keyword evidence="3" id="KW-1185">Reference proteome</keyword>
<comment type="caution">
    <text evidence="2">The sequence shown here is derived from an EMBL/GenBank/DDBJ whole genome shotgun (WGS) entry which is preliminary data.</text>
</comment>
<dbReference type="AlphaFoldDB" id="A0A9W8WZC8"/>
<sequence length="386" mass="41796">MPPQKPSPHRFIAPVPAAQTPKPKPKSNLRHAMSAQTPELQFKKITPAKRFVVAPTQQQHADEGNGVTPHVERVADRVESPSSSLPEFDVTPRPRVRKYERVESIEEAASSPSRPTYEHVDESEGNVMQTIEHGAMFVEENGPDDEDELLFETAHNSKRRRTSPPSPIQHHAAPQTPMSATSHRFRFPQTPVASLNAAATNAPTTISANPASASAHTTTTSRPHFLLPAPRSPSKPSAPLSEIFSPSRKAQKYTPNGLASNVQAWIIEAAQQGPAAGIVWGREREDGVRAKIKILGLGGVEEVECWPGGSTFAVGESEPGMYNASRVEGLDEDQSLRILLAGHGGARSSAGVKIRVGSVVGIRAPTWELDVDGEKWTVGVDWLVLH</sequence>
<organism evidence="2 3">
    <name type="scientific">Didymella glomerata</name>
    <dbReference type="NCBI Taxonomy" id="749621"/>
    <lineage>
        <taxon>Eukaryota</taxon>
        <taxon>Fungi</taxon>
        <taxon>Dikarya</taxon>
        <taxon>Ascomycota</taxon>
        <taxon>Pezizomycotina</taxon>
        <taxon>Dothideomycetes</taxon>
        <taxon>Pleosporomycetidae</taxon>
        <taxon>Pleosporales</taxon>
        <taxon>Pleosporineae</taxon>
        <taxon>Didymellaceae</taxon>
        <taxon>Didymella</taxon>
    </lineage>
</organism>
<reference evidence="2" key="1">
    <citation type="submission" date="2022-10" db="EMBL/GenBank/DDBJ databases">
        <title>Tapping the CABI collections for fungal endophytes: first genome assemblies for Collariella, Neodidymelliopsis, Ascochyta clinopodiicola, Didymella pomorum, Didymosphaeria variabile, Neocosmospora piperis and Neocucurbitaria cava.</title>
        <authorList>
            <person name="Hill R."/>
        </authorList>
    </citation>
    <scope>NUCLEOTIDE SEQUENCE</scope>
    <source>
        <strain evidence="2">IMI 360193</strain>
    </source>
</reference>
<gene>
    <name evidence="2" type="ORF">N0V87_004934</name>
</gene>
<dbReference type="EMBL" id="JAPEUV010000042">
    <property type="protein sequence ID" value="KAJ4337081.1"/>
    <property type="molecule type" value="Genomic_DNA"/>
</dbReference>
<feature type="region of interest" description="Disordered" evidence="1">
    <location>
        <begin position="205"/>
        <end position="241"/>
    </location>
</feature>
<evidence type="ECO:0000256" key="1">
    <source>
        <dbReference type="SAM" id="MobiDB-lite"/>
    </source>
</evidence>
<feature type="region of interest" description="Disordered" evidence="1">
    <location>
        <begin position="1"/>
        <end position="32"/>
    </location>
</feature>